<dbReference type="AlphaFoldDB" id="A0A2V0QEZ0"/>
<reference evidence="2 3" key="1">
    <citation type="submission" date="2018-04" db="EMBL/GenBank/DDBJ databases">
        <title>Draft genome sequence of Pseudomonas syringae pv. actinidiae biovar 1 strains isolated from kiwifruit in Kagawa prefecture.</title>
        <authorList>
            <person name="Tabuchi M."/>
            <person name="Saito M."/>
            <person name="Fujiwara S."/>
            <person name="Sasa N."/>
            <person name="Akimitsu K."/>
            <person name="Gomi K."/>
            <person name="Konishi-Sugita S."/>
            <person name="Hamano K."/>
            <person name="Kataoka I."/>
        </authorList>
    </citation>
    <scope>NUCLEOTIDE SEQUENCE [LARGE SCALE GENOMIC DNA]</scope>
    <source>
        <strain evidence="2 3">MAFF212206</strain>
    </source>
</reference>
<evidence type="ECO:0000313" key="2">
    <source>
        <dbReference type="EMBL" id="GBH11599.1"/>
    </source>
</evidence>
<evidence type="ECO:0000256" key="1">
    <source>
        <dbReference type="SAM" id="Phobius"/>
    </source>
</evidence>
<gene>
    <name evidence="2" type="ORF">KPSA1_05040</name>
</gene>
<name>A0A2V0QEZ0_PSESF</name>
<keyword evidence="1" id="KW-1133">Transmembrane helix</keyword>
<organism evidence="2 3">
    <name type="scientific">Pseudomonas syringae pv. actinidiae</name>
    <dbReference type="NCBI Taxonomy" id="103796"/>
    <lineage>
        <taxon>Bacteria</taxon>
        <taxon>Pseudomonadati</taxon>
        <taxon>Pseudomonadota</taxon>
        <taxon>Gammaproteobacteria</taxon>
        <taxon>Pseudomonadales</taxon>
        <taxon>Pseudomonadaceae</taxon>
        <taxon>Pseudomonas</taxon>
        <taxon>Pseudomonas syringae</taxon>
    </lineage>
</organism>
<accession>A0A2V0QEZ0</accession>
<keyword evidence="1" id="KW-0472">Membrane</keyword>
<protein>
    <submittedName>
        <fullName evidence="2">Uncharacterized protein</fullName>
    </submittedName>
</protein>
<proteinExistence type="predicted"/>
<evidence type="ECO:0000313" key="3">
    <source>
        <dbReference type="Proteomes" id="UP000247480"/>
    </source>
</evidence>
<comment type="caution">
    <text evidence="2">The sequence shown here is derived from an EMBL/GenBank/DDBJ whole genome shotgun (WGS) entry which is preliminary data.</text>
</comment>
<feature type="transmembrane region" description="Helical" evidence="1">
    <location>
        <begin position="12"/>
        <end position="35"/>
    </location>
</feature>
<dbReference type="EMBL" id="BGJZ01000248">
    <property type="protein sequence ID" value="GBH11599.1"/>
    <property type="molecule type" value="Genomic_DNA"/>
</dbReference>
<sequence>MNAVAARSMGREFLYSMQPILGTAFSLFTIAAWAVPLI</sequence>
<keyword evidence="1" id="KW-0812">Transmembrane</keyword>
<dbReference type="Proteomes" id="UP000247480">
    <property type="component" value="Unassembled WGS sequence"/>
</dbReference>